<dbReference type="Gene3D" id="3.60.130.10">
    <property type="entry name" value="Clavaminate synthase-like"/>
    <property type="match status" value="1"/>
</dbReference>
<evidence type="ECO:0000313" key="9">
    <source>
        <dbReference type="Proteomes" id="UP000193467"/>
    </source>
</evidence>
<proteinExistence type="inferred from homology"/>
<reference evidence="8 9" key="1">
    <citation type="submission" date="2016-07" db="EMBL/GenBank/DDBJ databases">
        <title>Pervasive Adenine N6-methylation of Active Genes in Fungi.</title>
        <authorList>
            <consortium name="DOE Joint Genome Institute"/>
            <person name="Mondo S.J."/>
            <person name="Dannebaum R.O."/>
            <person name="Kuo R.C."/>
            <person name="Labutti K."/>
            <person name="Haridas S."/>
            <person name="Kuo A."/>
            <person name="Salamov A."/>
            <person name="Ahrendt S.R."/>
            <person name="Lipzen A."/>
            <person name="Sullivan W."/>
            <person name="Andreopoulos W.B."/>
            <person name="Clum A."/>
            <person name="Lindquist E."/>
            <person name="Daum C."/>
            <person name="Ramamoorthy G.K."/>
            <person name="Gryganskyi A."/>
            <person name="Culley D."/>
            <person name="Magnuson J.K."/>
            <person name="James T.Y."/>
            <person name="O'Malley M.A."/>
            <person name="Stajich J.E."/>
            <person name="Spatafora J.W."/>
            <person name="Visel A."/>
            <person name="Grigoriev I.V."/>
        </authorList>
    </citation>
    <scope>NUCLEOTIDE SEQUENCE [LARGE SCALE GENOMIC DNA]</scope>
    <source>
        <strain evidence="8 9">62-1032</strain>
    </source>
</reference>
<dbReference type="InterPro" id="IPR051178">
    <property type="entry name" value="TfdA_dioxygenase"/>
</dbReference>
<keyword evidence="9" id="KW-1185">Reference proteome</keyword>
<dbReference type="InterPro" id="IPR003819">
    <property type="entry name" value="TauD/TfdA-like"/>
</dbReference>
<sequence>MPNAPSITITPLETSAGFGASVEGVDLNQLDEQTFKTLERALYIHKLLVIRGQAALHPSSQLALVKRFDPNSAGVHGHGTATQVMEGFKGKKSLVGANPAVPCEPMVRMLGRTVVPVGHFGTEEEVTLRSGSHVGFHKEPLTEAEMLGGETRFQRWHIDAPFYRTHPPKVTSLWSKILPRGPDLTARFDDGSGMTMKVPPGLTAFLDTTRMYESLSDEDKAWVQWSEVEYAPSPYQWIQDAKALGNGFGMVSDGLETPFDELPSNDESLVMRYPLLWTNPLDGSKALQVHHLVVRKLFRKRSADGPEEIIDDVPTLRQILYDLQRPFLIPENILVPSAEEGDLTLWWNRGLRHTAMEYPSEGYGDRLCHQVHVSSSFSSEPPRPS</sequence>
<evidence type="ECO:0000256" key="6">
    <source>
        <dbReference type="ARBA" id="ARBA00023004"/>
    </source>
</evidence>
<evidence type="ECO:0000313" key="8">
    <source>
        <dbReference type="EMBL" id="ORY60396.1"/>
    </source>
</evidence>
<dbReference type="InParanoid" id="A0A1Y2DMN0"/>
<dbReference type="Proteomes" id="UP000193467">
    <property type="component" value="Unassembled WGS sequence"/>
</dbReference>
<dbReference type="PANTHER" id="PTHR43779">
    <property type="entry name" value="DIOXYGENASE RV0097-RELATED"/>
    <property type="match status" value="1"/>
</dbReference>
<dbReference type="OrthoDB" id="2537897at2759"/>
<evidence type="ECO:0000259" key="7">
    <source>
        <dbReference type="Pfam" id="PF02668"/>
    </source>
</evidence>
<keyword evidence="4 8" id="KW-0223">Dioxygenase</keyword>
<dbReference type="EMBL" id="MCGR01000074">
    <property type="protein sequence ID" value="ORY60396.1"/>
    <property type="molecule type" value="Genomic_DNA"/>
</dbReference>
<comment type="caution">
    <text evidence="8">The sequence shown here is derived from an EMBL/GenBank/DDBJ whole genome shotgun (WGS) entry which is preliminary data.</text>
</comment>
<gene>
    <name evidence="8" type="ORF">BCR35DRAFT_270880</name>
</gene>
<dbReference type="GO" id="GO:0051213">
    <property type="term" value="F:dioxygenase activity"/>
    <property type="evidence" value="ECO:0007669"/>
    <property type="project" value="UniProtKB-KW"/>
</dbReference>
<evidence type="ECO:0000256" key="4">
    <source>
        <dbReference type="ARBA" id="ARBA00022964"/>
    </source>
</evidence>
<accession>A0A1Y2DMN0</accession>
<comment type="similarity">
    <text evidence="2">Belongs to the TfdA dioxygenase family.</text>
</comment>
<keyword evidence="3" id="KW-0479">Metal-binding</keyword>
<dbReference type="Pfam" id="PF02668">
    <property type="entry name" value="TauD"/>
    <property type="match status" value="1"/>
</dbReference>
<evidence type="ECO:0000256" key="3">
    <source>
        <dbReference type="ARBA" id="ARBA00022723"/>
    </source>
</evidence>
<dbReference type="AlphaFoldDB" id="A0A1Y2DMN0"/>
<dbReference type="GO" id="GO:0046872">
    <property type="term" value="F:metal ion binding"/>
    <property type="evidence" value="ECO:0007669"/>
    <property type="project" value="UniProtKB-KW"/>
</dbReference>
<evidence type="ECO:0000256" key="2">
    <source>
        <dbReference type="ARBA" id="ARBA00005896"/>
    </source>
</evidence>
<keyword evidence="6" id="KW-0408">Iron</keyword>
<dbReference type="PANTHER" id="PTHR43779:SF2">
    <property type="entry name" value="ALPHA-KETOGLUTARATE-DEPENDENT XANTHINE DIOXYGENASE XAN1"/>
    <property type="match status" value="1"/>
</dbReference>
<dbReference type="InterPro" id="IPR042098">
    <property type="entry name" value="TauD-like_sf"/>
</dbReference>
<evidence type="ECO:0000256" key="1">
    <source>
        <dbReference type="ARBA" id="ARBA00001954"/>
    </source>
</evidence>
<keyword evidence="5" id="KW-0560">Oxidoreductase</keyword>
<feature type="domain" description="TauD/TfdA-like" evidence="7">
    <location>
        <begin position="147"/>
        <end position="360"/>
    </location>
</feature>
<dbReference type="STRING" id="106004.A0A1Y2DMN0"/>
<protein>
    <submittedName>
        <fullName evidence="8">Alpha-ketoglutarate dependent xanthine dioxygenase</fullName>
    </submittedName>
</protein>
<dbReference type="SUPFAM" id="SSF51197">
    <property type="entry name" value="Clavaminate synthase-like"/>
    <property type="match status" value="1"/>
</dbReference>
<name>A0A1Y2DMN0_9BASI</name>
<evidence type="ECO:0000256" key="5">
    <source>
        <dbReference type="ARBA" id="ARBA00023002"/>
    </source>
</evidence>
<comment type="cofactor">
    <cofactor evidence="1">
        <name>Fe(2+)</name>
        <dbReference type="ChEBI" id="CHEBI:29033"/>
    </cofactor>
</comment>
<organism evidence="8 9">
    <name type="scientific">Leucosporidium creatinivorum</name>
    <dbReference type="NCBI Taxonomy" id="106004"/>
    <lineage>
        <taxon>Eukaryota</taxon>
        <taxon>Fungi</taxon>
        <taxon>Dikarya</taxon>
        <taxon>Basidiomycota</taxon>
        <taxon>Pucciniomycotina</taxon>
        <taxon>Microbotryomycetes</taxon>
        <taxon>Leucosporidiales</taxon>
        <taxon>Leucosporidium</taxon>
    </lineage>
</organism>